<dbReference type="Proteomes" id="UP000198823">
    <property type="component" value="Unassembled WGS sequence"/>
</dbReference>
<dbReference type="OrthoDB" id="2080803at2"/>
<name>A0A1G7AKR0_9BACL</name>
<evidence type="ECO:0000256" key="1">
    <source>
        <dbReference type="ARBA" id="ARBA00022737"/>
    </source>
</evidence>
<keyword evidence="1" id="KW-0677">Repeat</keyword>
<dbReference type="PANTHER" id="PTHR45586">
    <property type="entry name" value="TPR REPEAT-CONTAINING PROTEIN PA4667"/>
    <property type="match status" value="1"/>
</dbReference>
<dbReference type="InterPro" id="IPR051012">
    <property type="entry name" value="CellSynth/LPSAsmb/PSIAsmb"/>
</dbReference>
<dbReference type="InterPro" id="IPR011990">
    <property type="entry name" value="TPR-like_helical_dom_sf"/>
</dbReference>
<organism evidence="4 5">
    <name type="scientific">Bhargavaea beijingensis</name>
    <dbReference type="NCBI Taxonomy" id="426756"/>
    <lineage>
        <taxon>Bacteria</taxon>
        <taxon>Bacillati</taxon>
        <taxon>Bacillota</taxon>
        <taxon>Bacilli</taxon>
        <taxon>Bacillales</taxon>
        <taxon>Caryophanaceae</taxon>
        <taxon>Bhargavaea</taxon>
    </lineage>
</organism>
<reference evidence="4 5" key="1">
    <citation type="submission" date="2016-10" db="EMBL/GenBank/DDBJ databases">
        <authorList>
            <person name="de Groot N.N."/>
        </authorList>
    </citation>
    <scope>NUCLEOTIDE SEQUENCE [LARGE SCALE GENOMIC DNA]</scope>
    <source>
        <strain evidence="4 5">CGMCC 1.6762</strain>
    </source>
</reference>
<dbReference type="PANTHER" id="PTHR45586:SF1">
    <property type="entry name" value="LIPOPOLYSACCHARIDE ASSEMBLY PROTEIN B"/>
    <property type="match status" value="1"/>
</dbReference>
<dbReference type="InterPro" id="IPR019734">
    <property type="entry name" value="TPR_rpt"/>
</dbReference>
<evidence type="ECO:0000256" key="3">
    <source>
        <dbReference type="PROSITE-ProRule" id="PRU00339"/>
    </source>
</evidence>
<evidence type="ECO:0000313" key="5">
    <source>
        <dbReference type="Proteomes" id="UP000198823"/>
    </source>
</evidence>
<sequence>METIEQLQQYILEGEFKKAESLALEIGASPDMETRYMAAGLLAEYGFLQEADTLYEDMISLMPEEAQLKIDRAQVLIELGEEDDALLLLTAVGPQDEEYPQALLVLADYYQMAGLAEAALRKVEEAETILPDEPAVKFAKAELLLDGGRYAEAGRLYKEVRQATEEMAGVRLTDRIAEAYAAGAAFEEALPYYAESLEDARTPDMLFGYAYAAYQSKQYGEAIKTLVELKAMDPDYFSAYALLAQAQMMEGEDEAAYSTLREGLARDKYDKELYLSAGKLALKTGRPEEAESHFNEAVALDPEYMDALHALISLYNQQERNEDIIATIGELREEGRDWPALYPFAAAAHEREEQYKEAYEFYRLAYNDFREDPQFLEKFALFLLDEGKREEAIELIKQLAVLMPDDPRWSSFLETEM</sequence>
<evidence type="ECO:0000313" key="4">
    <source>
        <dbReference type="EMBL" id="SDE15411.1"/>
    </source>
</evidence>
<proteinExistence type="predicted"/>
<feature type="repeat" description="TPR" evidence="3">
    <location>
        <begin position="271"/>
        <end position="304"/>
    </location>
</feature>
<evidence type="ECO:0000256" key="2">
    <source>
        <dbReference type="ARBA" id="ARBA00022803"/>
    </source>
</evidence>
<dbReference type="PROSITE" id="PS50005">
    <property type="entry name" value="TPR"/>
    <property type="match status" value="1"/>
</dbReference>
<dbReference type="AlphaFoldDB" id="A0A1G7AKR0"/>
<dbReference type="SMART" id="SM00028">
    <property type="entry name" value="TPR"/>
    <property type="match status" value="5"/>
</dbReference>
<dbReference type="STRING" id="426756.SAMN04488126_10468"/>
<dbReference type="EMBL" id="FNAR01000004">
    <property type="protein sequence ID" value="SDE15411.1"/>
    <property type="molecule type" value="Genomic_DNA"/>
</dbReference>
<keyword evidence="2 3" id="KW-0802">TPR repeat</keyword>
<gene>
    <name evidence="4" type="ORF">SAMN04488126_10468</name>
</gene>
<dbReference type="Pfam" id="PF13432">
    <property type="entry name" value="TPR_16"/>
    <property type="match status" value="1"/>
</dbReference>
<protein>
    <submittedName>
        <fullName evidence="4">Flp pilus assembly protein TadD, contains TPR repeats</fullName>
    </submittedName>
</protein>
<dbReference type="RefSeq" id="WP_092095127.1">
    <property type="nucleotide sequence ID" value="NZ_FNAR01000004.1"/>
</dbReference>
<dbReference type="SUPFAM" id="SSF48452">
    <property type="entry name" value="TPR-like"/>
    <property type="match status" value="2"/>
</dbReference>
<dbReference type="Pfam" id="PF14559">
    <property type="entry name" value="TPR_19"/>
    <property type="match status" value="1"/>
</dbReference>
<dbReference type="Gene3D" id="1.25.40.10">
    <property type="entry name" value="Tetratricopeptide repeat domain"/>
    <property type="match status" value="2"/>
</dbReference>
<accession>A0A1G7AKR0</accession>
<dbReference type="Pfam" id="PF13429">
    <property type="entry name" value="TPR_15"/>
    <property type="match status" value="1"/>
</dbReference>